<organism evidence="2 4">
    <name type="scientific">Bacillus pseudomycoides</name>
    <dbReference type="NCBI Taxonomy" id="64104"/>
    <lineage>
        <taxon>Bacteria</taxon>
        <taxon>Bacillati</taxon>
        <taxon>Bacillota</taxon>
        <taxon>Bacilli</taxon>
        <taxon>Bacillales</taxon>
        <taxon>Bacillaceae</taxon>
        <taxon>Bacillus</taxon>
        <taxon>Bacillus cereus group</taxon>
    </lineage>
</organism>
<dbReference type="Proteomes" id="UP000221918">
    <property type="component" value="Unassembled WGS sequence"/>
</dbReference>
<evidence type="ECO:0000313" key="5">
    <source>
        <dbReference type="Proteomes" id="UP000221918"/>
    </source>
</evidence>
<comment type="caution">
    <text evidence="2">The sequence shown here is derived from an EMBL/GenBank/DDBJ whole genome shotgun (WGS) entry which is preliminary data.</text>
</comment>
<accession>A0A2B6ZK58</accession>
<dbReference type="Proteomes" id="UP001248134">
    <property type="component" value="Unassembled WGS sequence"/>
</dbReference>
<dbReference type="KEGG" id="bmyc:DJ92_3833"/>
<reference evidence="1" key="2">
    <citation type="submission" date="2019-07" db="EMBL/GenBank/DDBJ databases">
        <title>Phylogenomic Reclassification of ATCC Bacillus Strains and Various Taxa within the Genus Bacillus.</title>
        <authorList>
            <person name="Riojas M.A."/>
            <person name="Frank A.M."/>
            <person name="Fenn S.L."/>
            <person name="King S.P."/>
            <person name="Brower S.M."/>
            <person name="Hazbon M.H."/>
        </authorList>
    </citation>
    <scope>NUCLEOTIDE SEQUENCE</scope>
    <source>
        <strain evidence="1">NR-12239</strain>
    </source>
</reference>
<reference evidence="4 5" key="1">
    <citation type="submission" date="2017-09" db="EMBL/GenBank/DDBJ databases">
        <title>Large-scale bioinformatics analysis of Bacillus genomes uncovers conserved roles of natural products in bacterial physiology.</title>
        <authorList>
            <consortium name="Agbiome Team Llc"/>
            <person name="Bleich R.M."/>
            <person name="Grubbs K.J."/>
            <person name="Santa Maria K.C."/>
            <person name="Allen S.E."/>
            <person name="Farag S."/>
            <person name="Shank E.A."/>
            <person name="Bowers A."/>
        </authorList>
    </citation>
    <scope>NUCLEOTIDE SEQUENCE [LARGE SCALE GENOMIC DNA]</scope>
    <source>
        <strain evidence="2 4">AFS009893</strain>
        <strain evidence="3 5">AFS037265</strain>
    </source>
</reference>
<evidence type="ECO:0000313" key="2">
    <source>
        <dbReference type="EMBL" id="PEM72286.1"/>
    </source>
</evidence>
<accession>C3AVS2</accession>
<dbReference type="AlphaFoldDB" id="A0A2B6ZK58"/>
<evidence type="ECO:0000313" key="1">
    <source>
        <dbReference type="EMBL" id="MDR4324985.1"/>
    </source>
</evidence>
<proteinExistence type="predicted"/>
<evidence type="ECO:0000313" key="3">
    <source>
        <dbReference type="EMBL" id="PHE88818.1"/>
    </source>
</evidence>
<dbReference type="EMBL" id="NUTL01000144">
    <property type="protein sequence ID" value="PHE88818.1"/>
    <property type="molecule type" value="Genomic_DNA"/>
</dbReference>
<evidence type="ECO:0000313" key="4">
    <source>
        <dbReference type="Proteomes" id="UP000219775"/>
    </source>
</evidence>
<dbReference type="EMBL" id="NUDP01000013">
    <property type="protein sequence ID" value="PEM72286.1"/>
    <property type="molecule type" value="Genomic_DNA"/>
</dbReference>
<gene>
    <name evidence="2" type="ORF">CN613_03570</name>
    <name evidence="3" type="ORF">COF81_25700</name>
    <name evidence="1" type="ORF">FOS08_03200</name>
</gene>
<sequence length="79" mass="8634">MFLWICKSSICRQFSNIPLGTIITVVGKSGFVYGPAKLTNFNKKTGIVTLEEEALPSPNVTNVIQINCKCVESIITAKD</sequence>
<dbReference type="RefSeq" id="WP_003203888.1">
    <property type="nucleotide sequence ID" value="NZ_CM000743.1"/>
</dbReference>
<dbReference type="EMBL" id="VLYX01000002">
    <property type="protein sequence ID" value="MDR4324985.1"/>
    <property type="molecule type" value="Genomic_DNA"/>
</dbReference>
<name>A0A2B6ZK58_9BACI</name>
<dbReference type="Proteomes" id="UP000219775">
    <property type="component" value="Unassembled WGS sequence"/>
</dbReference>
<protein>
    <submittedName>
        <fullName evidence="2">CGEA protein</fullName>
    </submittedName>
</protein>